<dbReference type="EMBL" id="JACJTB010000003">
    <property type="protein sequence ID" value="MBD2593673.1"/>
    <property type="molecule type" value="Genomic_DNA"/>
</dbReference>
<dbReference type="Proteomes" id="UP000603457">
    <property type="component" value="Unassembled WGS sequence"/>
</dbReference>
<evidence type="ECO:0000313" key="1">
    <source>
        <dbReference type="EMBL" id="MBD2593673.1"/>
    </source>
</evidence>
<accession>A0ABR8FRH9</accession>
<protein>
    <submittedName>
        <fullName evidence="1">Uncharacterized protein</fullName>
    </submittedName>
</protein>
<keyword evidence="2" id="KW-1185">Reference proteome</keyword>
<sequence length="45" mass="4727">MLNRICDRCTYPESGFIGGVQPGFLTREKSRGVGRVGGVGGVGGW</sequence>
<organism evidence="1 2">
    <name type="scientific">Nostoc spongiaeforme FACHB-130</name>
    <dbReference type="NCBI Taxonomy" id="1357510"/>
    <lineage>
        <taxon>Bacteria</taxon>
        <taxon>Bacillati</taxon>
        <taxon>Cyanobacteriota</taxon>
        <taxon>Cyanophyceae</taxon>
        <taxon>Nostocales</taxon>
        <taxon>Nostocaceae</taxon>
        <taxon>Nostoc</taxon>
    </lineage>
</organism>
<dbReference type="RefSeq" id="WP_190966610.1">
    <property type="nucleotide sequence ID" value="NZ_JACJTB010000003.1"/>
</dbReference>
<proteinExistence type="predicted"/>
<name>A0ABR8FRH9_9NOSO</name>
<gene>
    <name evidence="1" type="ORF">H6G74_04925</name>
</gene>
<evidence type="ECO:0000313" key="2">
    <source>
        <dbReference type="Proteomes" id="UP000603457"/>
    </source>
</evidence>
<reference evidence="1 2" key="1">
    <citation type="journal article" date="2020" name="ISME J.">
        <title>Comparative genomics reveals insights into cyanobacterial evolution and habitat adaptation.</title>
        <authorList>
            <person name="Chen M.Y."/>
            <person name="Teng W.K."/>
            <person name="Zhao L."/>
            <person name="Hu C.X."/>
            <person name="Zhou Y.K."/>
            <person name="Han B.P."/>
            <person name="Song L.R."/>
            <person name="Shu W.S."/>
        </authorList>
    </citation>
    <scope>NUCLEOTIDE SEQUENCE [LARGE SCALE GENOMIC DNA]</scope>
    <source>
        <strain evidence="1 2">FACHB-130</strain>
    </source>
</reference>
<comment type="caution">
    <text evidence="1">The sequence shown here is derived from an EMBL/GenBank/DDBJ whole genome shotgun (WGS) entry which is preliminary data.</text>
</comment>